<evidence type="ECO:0000256" key="2">
    <source>
        <dbReference type="SAM" id="MobiDB-lite"/>
    </source>
</evidence>
<dbReference type="InterPro" id="IPR007321">
    <property type="entry name" value="Transposase_28"/>
</dbReference>
<dbReference type="PANTHER" id="PTHR33026:SF7">
    <property type="entry name" value="OS03G0100275 PROTEIN"/>
    <property type="match status" value="1"/>
</dbReference>
<evidence type="ECO:0000313" key="5">
    <source>
        <dbReference type="Proteomes" id="UP001231189"/>
    </source>
</evidence>
<feature type="domain" description="Transposase (putative) gypsy type" evidence="3">
    <location>
        <begin position="128"/>
        <end position="195"/>
    </location>
</feature>
<keyword evidence="5" id="KW-1185">Reference proteome</keyword>
<accession>A0AAD8WHR6</accession>
<feature type="compositionally biased region" description="Pro residues" evidence="2">
    <location>
        <begin position="648"/>
        <end position="665"/>
    </location>
</feature>
<feature type="compositionally biased region" description="Polar residues" evidence="2">
    <location>
        <begin position="623"/>
        <end position="633"/>
    </location>
</feature>
<feature type="region of interest" description="Disordered" evidence="2">
    <location>
        <begin position="741"/>
        <end position="764"/>
    </location>
</feature>
<keyword evidence="1" id="KW-0175">Coiled coil</keyword>
<feature type="region of interest" description="Disordered" evidence="2">
    <location>
        <begin position="1"/>
        <end position="68"/>
    </location>
</feature>
<proteinExistence type="predicted"/>
<evidence type="ECO:0000259" key="3">
    <source>
        <dbReference type="Pfam" id="PF04195"/>
    </source>
</evidence>
<comment type="caution">
    <text evidence="4">The sequence shown here is derived from an EMBL/GenBank/DDBJ whole genome shotgun (WGS) entry which is preliminary data.</text>
</comment>
<dbReference type="PANTHER" id="PTHR33026">
    <property type="entry name" value="OS06G0360600 PROTEIN"/>
    <property type="match status" value="1"/>
</dbReference>
<name>A0AAD8WHR6_LOLMU</name>
<evidence type="ECO:0000256" key="1">
    <source>
        <dbReference type="SAM" id="Coils"/>
    </source>
</evidence>
<sequence length="878" mass="95289">MSIEDSLPELSSSTQNSESPNTSSGEEIPVDQADDGLEEDLVQTEEDTGSSGQATGDQGKEAGSSSQGAAAISSGVDLNSYTRKAWMGSDVTQAEIDWLYRSRRIPEEVFCRIPGKEREPAPRPCEYVAFAAHFERGLGLPVSDFFRHFLNFYELQPHHLPGNSIFYLSSFTAFMEGYAGITPSVDNFSFFYYLRKNSIQDRKLPHPKPFVRCGGCILSPRQGSNFYKLSGLESVRTWQKSFFYVRNGGPEDLINLPEYVPGPPSMKNWLHNPKNDKESMRVALFIEKNKEETKLCSDDLIRLFLSRRVLPLQRRAHKMSQMIGLRDPTRITTYSLSKTDLVLKAKQICQNSLRPNGKYGLLPYSRSNPPPPRNFARIAREEPASYTPDRRFHDDADADPFVKGKHQMGPTYVKRPGNPSTQYPANDSDIDDEVVILEVLEHVAPLAAEVGQEFLDTLAQGGQATRARKNKAPASDAGTSEAPPAKRHKKGSTGPLGRKRRHEMLVATGAPLVLTRSAPGMRSKASEGAARTSPPRQSSPVPSGAGKSPASPRGGNASSGRAAPKSPNPRAEEDFTSPPDVEDTGASNIGARSEDAERTEPPVPPTPKKKKKKATASPSKTVPGTSVPATSSPAKEPPETFAPAKDAPSPPPAPPTGQPAPSPEPTRPEGTIVTAQQLAAAVTAATAPPSGSQSLVLHAGRAAIVADEKVSAQLGRIVELSRGEVDLGSLREYAEKWNRADLSPATRGPGKDELPVMDSSGPRSTAQHLSRLKRAVKEFDTAWHDASANVVGTLDLRKQLFEELLWEHQHLSQAFASLQQAHGKCQAALPEASLEDIAGQISALKAEKEKLALEHRKALDAQRNIAAELKDKLIQAGL</sequence>
<feature type="coiled-coil region" evidence="1">
    <location>
        <begin position="834"/>
        <end position="861"/>
    </location>
</feature>
<feature type="compositionally biased region" description="Basic residues" evidence="2">
    <location>
        <begin position="485"/>
        <end position="502"/>
    </location>
</feature>
<evidence type="ECO:0000313" key="4">
    <source>
        <dbReference type="EMBL" id="KAK1660685.1"/>
    </source>
</evidence>
<dbReference type="Proteomes" id="UP001231189">
    <property type="component" value="Unassembled WGS sequence"/>
</dbReference>
<protein>
    <recommendedName>
        <fullName evidence="3">Transposase (putative) gypsy type domain-containing protein</fullName>
    </recommendedName>
</protein>
<dbReference type="PRINTS" id="PR01217">
    <property type="entry name" value="PRICHEXTENSN"/>
</dbReference>
<dbReference type="Pfam" id="PF04195">
    <property type="entry name" value="Transposase_28"/>
    <property type="match status" value="1"/>
</dbReference>
<gene>
    <name evidence="4" type="ORF">QYE76_048844</name>
</gene>
<feature type="compositionally biased region" description="Acidic residues" evidence="2">
    <location>
        <begin position="28"/>
        <end position="48"/>
    </location>
</feature>
<feature type="compositionally biased region" description="Polar residues" evidence="2">
    <location>
        <begin position="9"/>
        <end position="25"/>
    </location>
</feature>
<organism evidence="4 5">
    <name type="scientific">Lolium multiflorum</name>
    <name type="common">Italian ryegrass</name>
    <name type="synonym">Lolium perenne subsp. multiflorum</name>
    <dbReference type="NCBI Taxonomy" id="4521"/>
    <lineage>
        <taxon>Eukaryota</taxon>
        <taxon>Viridiplantae</taxon>
        <taxon>Streptophyta</taxon>
        <taxon>Embryophyta</taxon>
        <taxon>Tracheophyta</taxon>
        <taxon>Spermatophyta</taxon>
        <taxon>Magnoliopsida</taxon>
        <taxon>Liliopsida</taxon>
        <taxon>Poales</taxon>
        <taxon>Poaceae</taxon>
        <taxon>BOP clade</taxon>
        <taxon>Pooideae</taxon>
        <taxon>Poodae</taxon>
        <taxon>Poeae</taxon>
        <taxon>Poeae Chloroplast Group 2 (Poeae type)</taxon>
        <taxon>Loliodinae</taxon>
        <taxon>Loliinae</taxon>
        <taxon>Lolium</taxon>
    </lineage>
</organism>
<dbReference type="EMBL" id="JAUUTY010000003">
    <property type="protein sequence ID" value="KAK1660685.1"/>
    <property type="molecule type" value="Genomic_DNA"/>
</dbReference>
<feature type="region of interest" description="Disordered" evidence="2">
    <location>
        <begin position="402"/>
        <end position="427"/>
    </location>
</feature>
<feature type="region of interest" description="Disordered" evidence="2">
    <location>
        <begin position="461"/>
        <end position="674"/>
    </location>
</feature>
<dbReference type="AlphaFoldDB" id="A0AAD8WHR6"/>
<reference evidence="4" key="1">
    <citation type="submission" date="2023-07" db="EMBL/GenBank/DDBJ databases">
        <title>A chromosome-level genome assembly of Lolium multiflorum.</title>
        <authorList>
            <person name="Chen Y."/>
            <person name="Copetti D."/>
            <person name="Kolliker R."/>
            <person name="Studer B."/>
        </authorList>
    </citation>
    <scope>NUCLEOTIDE SEQUENCE</scope>
    <source>
        <strain evidence="4">02402/16</strain>
        <tissue evidence="4">Leaf</tissue>
    </source>
</reference>